<dbReference type="Pfam" id="PF00187">
    <property type="entry name" value="Chitin_bind_1"/>
    <property type="match status" value="1"/>
</dbReference>
<dbReference type="Proteomes" id="UP000325315">
    <property type="component" value="Unassembled WGS sequence"/>
</dbReference>
<dbReference type="Gene3D" id="3.30.60.10">
    <property type="entry name" value="Endochitinase-like"/>
    <property type="match status" value="1"/>
</dbReference>
<dbReference type="AlphaFoldDB" id="A0A5B6VZU4"/>
<dbReference type="PROSITE" id="PS00026">
    <property type="entry name" value="CHIT_BIND_I_1"/>
    <property type="match status" value="1"/>
</dbReference>
<dbReference type="CDD" id="cd06921">
    <property type="entry name" value="ChtBD1_GH19_hevein"/>
    <property type="match status" value="1"/>
</dbReference>
<dbReference type="PANTHER" id="PTHR47849">
    <property type="entry name" value="CHITIN-BINDING LECTIN 1"/>
    <property type="match status" value="1"/>
</dbReference>
<accession>A0A5B6VZU4</accession>
<protein>
    <submittedName>
        <fullName evidence="6">Endochitinase 2</fullName>
    </submittedName>
</protein>
<comment type="caution">
    <text evidence="6">The sequence shown here is derived from an EMBL/GenBank/DDBJ whole genome shotgun (WGS) entry which is preliminary data.</text>
</comment>
<keyword evidence="1 3" id="KW-0147">Chitin-binding</keyword>
<dbReference type="PROSITE" id="PS50941">
    <property type="entry name" value="CHIT_BIND_I_2"/>
    <property type="match status" value="1"/>
</dbReference>
<feature type="disulfide bond" evidence="3">
    <location>
        <begin position="29"/>
        <end position="44"/>
    </location>
</feature>
<feature type="disulfide bond" evidence="3">
    <location>
        <begin position="43"/>
        <end position="57"/>
    </location>
</feature>
<sequence length="163" mass="17656">MDTKKFYVLLTSRSVAILLLCLGASAEQCGRQVAGALCPNRPCCSQHGWCGTTSKYCGTGCQSQCSGSTPTPTLPSGGDGVASIITQDLFNQMLKYQTMADVSVMVFIPTMLSLLLLDLLMDSAQPETLQPERGSSQLSWFKLLMKQQGKCTKWLVCIGVLLY</sequence>
<feature type="signal peptide" evidence="4">
    <location>
        <begin position="1"/>
        <end position="26"/>
    </location>
</feature>
<feature type="disulfide bond" evidence="3">
    <location>
        <begin position="38"/>
        <end position="50"/>
    </location>
</feature>
<dbReference type="PRINTS" id="PR00451">
    <property type="entry name" value="CHITINBINDNG"/>
</dbReference>
<evidence type="ECO:0000256" key="3">
    <source>
        <dbReference type="PROSITE-ProRule" id="PRU00261"/>
    </source>
</evidence>
<proteinExistence type="predicted"/>
<dbReference type="InterPro" id="IPR001002">
    <property type="entry name" value="Chitin-bd_1"/>
</dbReference>
<dbReference type="InterPro" id="IPR018371">
    <property type="entry name" value="Chitin-binding_1_CS"/>
</dbReference>
<keyword evidence="7" id="KW-1185">Reference proteome</keyword>
<reference evidence="7" key="1">
    <citation type="journal article" date="2019" name="Plant Biotechnol. J.">
        <title>Genome sequencing of the Australian wild diploid species Gossypium australe highlights disease resistance and delayed gland morphogenesis.</title>
        <authorList>
            <person name="Cai Y."/>
            <person name="Cai X."/>
            <person name="Wang Q."/>
            <person name="Wang P."/>
            <person name="Zhang Y."/>
            <person name="Cai C."/>
            <person name="Xu Y."/>
            <person name="Wang K."/>
            <person name="Zhou Z."/>
            <person name="Wang C."/>
            <person name="Geng S."/>
            <person name="Li B."/>
            <person name="Dong Q."/>
            <person name="Hou Y."/>
            <person name="Wang H."/>
            <person name="Ai P."/>
            <person name="Liu Z."/>
            <person name="Yi F."/>
            <person name="Sun M."/>
            <person name="An G."/>
            <person name="Cheng J."/>
            <person name="Zhang Y."/>
            <person name="Shi Q."/>
            <person name="Xie Y."/>
            <person name="Shi X."/>
            <person name="Chang Y."/>
            <person name="Huang F."/>
            <person name="Chen Y."/>
            <person name="Hong S."/>
            <person name="Mi L."/>
            <person name="Sun Q."/>
            <person name="Zhang L."/>
            <person name="Zhou B."/>
            <person name="Peng R."/>
            <person name="Zhang X."/>
            <person name="Liu F."/>
        </authorList>
    </citation>
    <scope>NUCLEOTIDE SEQUENCE [LARGE SCALE GENOMIC DNA]</scope>
    <source>
        <strain evidence="7">cv. PA1801</strain>
    </source>
</reference>
<evidence type="ECO:0000313" key="6">
    <source>
        <dbReference type="EMBL" id="KAA3474526.1"/>
    </source>
</evidence>
<evidence type="ECO:0000256" key="4">
    <source>
        <dbReference type="SAM" id="SignalP"/>
    </source>
</evidence>
<gene>
    <name evidence="6" type="primary">rsca</name>
    <name evidence="6" type="ORF">EPI10_024803</name>
</gene>
<feature type="domain" description="Chitin-binding type-1" evidence="5">
    <location>
        <begin position="26"/>
        <end position="67"/>
    </location>
</feature>
<keyword evidence="4" id="KW-0732">Signal</keyword>
<dbReference type="FunFam" id="3.30.60.10:FF:000001">
    <property type="entry name" value="Basic endochitinase"/>
    <property type="match status" value="1"/>
</dbReference>
<feature type="chain" id="PRO_5023135126" evidence="4">
    <location>
        <begin position="27"/>
        <end position="163"/>
    </location>
</feature>
<keyword evidence="2 3" id="KW-1015">Disulfide bond</keyword>
<evidence type="ECO:0000313" key="7">
    <source>
        <dbReference type="Proteomes" id="UP000325315"/>
    </source>
</evidence>
<dbReference type="SUPFAM" id="SSF57016">
    <property type="entry name" value="Plant lectins/antimicrobial peptides"/>
    <property type="match status" value="1"/>
</dbReference>
<evidence type="ECO:0000256" key="2">
    <source>
        <dbReference type="ARBA" id="ARBA00023157"/>
    </source>
</evidence>
<evidence type="ECO:0000256" key="1">
    <source>
        <dbReference type="ARBA" id="ARBA00022669"/>
    </source>
</evidence>
<evidence type="ECO:0000259" key="5">
    <source>
        <dbReference type="PROSITE" id="PS50941"/>
    </source>
</evidence>
<dbReference type="GO" id="GO:0008061">
    <property type="term" value="F:chitin binding"/>
    <property type="evidence" value="ECO:0007669"/>
    <property type="project" value="UniProtKB-UniRule"/>
</dbReference>
<organism evidence="6 7">
    <name type="scientific">Gossypium australe</name>
    <dbReference type="NCBI Taxonomy" id="47621"/>
    <lineage>
        <taxon>Eukaryota</taxon>
        <taxon>Viridiplantae</taxon>
        <taxon>Streptophyta</taxon>
        <taxon>Embryophyta</taxon>
        <taxon>Tracheophyta</taxon>
        <taxon>Spermatophyta</taxon>
        <taxon>Magnoliopsida</taxon>
        <taxon>eudicotyledons</taxon>
        <taxon>Gunneridae</taxon>
        <taxon>Pentapetalae</taxon>
        <taxon>rosids</taxon>
        <taxon>malvids</taxon>
        <taxon>Malvales</taxon>
        <taxon>Malvaceae</taxon>
        <taxon>Malvoideae</taxon>
        <taxon>Gossypium</taxon>
    </lineage>
</organism>
<dbReference type="InterPro" id="IPR036861">
    <property type="entry name" value="Endochitinase-like_sf"/>
</dbReference>
<dbReference type="PANTHER" id="PTHR47849:SF8">
    <property type="entry name" value="LECTIN"/>
    <property type="match status" value="1"/>
</dbReference>
<dbReference type="EMBL" id="SMMG02000005">
    <property type="protein sequence ID" value="KAA3474526.1"/>
    <property type="molecule type" value="Genomic_DNA"/>
</dbReference>
<name>A0A5B6VZU4_9ROSI</name>
<dbReference type="SMART" id="SM00270">
    <property type="entry name" value="ChtBD1"/>
    <property type="match status" value="1"/>
</dbReference>
<dbReference type="OrthoDB" id="617225at2759"/>
<feature type="disulfide bond" evidence="3">
    <location>
        <begin position="61"/>
        <end position="65"/>
    </location>
</feature>